<protein>
    <submittedName>
        <fullName evidence="1">Uncharacterized protein</fullName>
    </submittedName>
</protein>
<dbReference type="OrthoDB" id="1261836at2"/>
<dbReference type="Proteomes" id="UP000198931">
    <property type="component" value="Unassembled WGS sequence"/>
</dbReference>
<dbReference type="EMBL" id="FOQT01000005">
    <property type="protein sequence ID" value="SFI51399.1"/>
    <property type="molecule type" value="Genomic_DNA"/>
</dbReference>
<organism evidence="1 2">
    <name type="scientific">Halpernia frigidisoli</name>
    <dbReference type="NCBI Taxonomy" id="1125876"/>
    <lineage>
        <taxon>Bacteria</taxon>
        <taxon>Pseudomonadati</taxon>
        <taxon>Bacteroidota</taxon>
        <taxon>Flavobacteriia</taxon>
        <taxon>Flavobacteriales</taxon>
        <taxon>Weeksellaceae</taxon>
        <taxon>Chryseobacterium group</taxon>
        <taxon>Halpernia</taxon>
    </lineage>
</organism>
<proteinExistence type="predicted"/>
<sequence>MKNIFFAIFMFATSSILFSQTKEEIQESKIRLEKIQKLESPKVSSLTSLDELNNKIGTSALESANITPLLQNLYTRSIGENIDGITDVTVKKPTLAECQELATRIFSQVQNMQTFSSSFSSVVEEAKSFRNPMKLGKVASSMNYAKTAISVLGEETLFQSKAIKSIITTLQSAGNL</sequence>
<name>A0A1I3ITY7_9FLAO</name>
<accession>A0A1I3ITY7</accession>
<dbReference type="AlphaFoldDB" id="A0A1I3ITY7"/>
<reference evidence="1 2" key="1">
    <citation type="submission" date="2016-10" db="EMBL/GenBank/DDBJ databases">
        <authorList>
            <person name="de Groot N.N."/>
        </authorList>
    </citation>
    <scope>NUCLEOTIDE SEQUENCE [LARGE SCALE GENOMIC DNA]</scope>
    <source>
        <strain evidence="1 2">DSM 26000</strain>
    </source>
</reference>
<evidence type="ECO:0000313" key="1">
    <source>
        <dbReference type="EMBL" id="SFI51399.1"/>
    </source>
</evidence>
<keyword evidence="2" id="KW-1185">Reference proteome</keyword>
<dbReference type="STRING" id="1125876.SAMN05443292_2782"/>
<dbReference type="RefSeq" id="WP_090082180.1">
    <property type="nucleotide sequence ID" value="NZ_FOQT01000005.1"/>
</dbReference>
<gene>
    <name evidence="1" type="ORF">SAMN05443292_2782</name>
</gene>
<evidence type="ECO:0000313" key="2">
    <source>
        <dbReference type="Proteomes" id="UP000198931"/>
    </source>
</evidence>